<keyword evidence="4" id="KW-0677">Repeat</keyword>
<evidence type="ECO:0000259" key="10">
    <source>
        <dbReference type="PROSITE" id="PS50157"/>
    </source>
</evidence>
<sequence length="908" mass="99910">MNTNRKGCNLMVSPSSMAQPITGHLAPHLRVHTGHSFSPSHRPAPTSGNEADMSTGPGNALLFPSLSLRRQVLTNGKHHGILHFSQSPQHPGPSLPFSSSSMQSVRSSCHDNGYLSVGPNRKALGPRGGSNLQVTSSAMMLQSSSSVPQTSSHNCLSHGVGLVVPFTDARSLLSRESLASTTLSIAETQSIRSSKLDWPFGYHVLPPLGQQNASTQTSEALDPNQGTALSESTRTANPTSLPPYLFKEDATSPHLSARSKKRALSLSPLSDGIDLNSIIRTSPTSLVAYIIGSRASPSSYPTPSPLQSDVCGHLLGVRGNCIPNPHIFKEDVAADRESFRMQRLEEATLEDQFTNLVVEHQLLPRLDIKHATPAAQSASNNLSASVQLRFELRGPPPPYHGHQHSPAVTSDDIRVLPATLCTMLEEDEEEDFSGGHCCCWLDCGALHSHREELVKHIEKIHIDQRKGEDFTCFWAGCPRKNKPFNARYKLLIHMRVHSGEKPNKCSFEGCQKAFSRLENLKIHLRSHTGEKPYVCQHPGCQKAFSNSSDRAKHQRTHVDTKPYVCQIRGCMKRYTDPSSLRKHVKSHSLKEQQARKKLRWSTDVSQDGLTECLTVQPLQHNLSPLDLIESKRQSPTDDLYAGILTLNLPGPTVHLHSPMKIASDQRNHISLNEPSIQLPSLPQSNSRFRVPVSHQMTPGPPPLLPPTVSPSAHHTVTRNASKLPRYSNPRTSHPAIQESFSGEAQTLFSYSESPLVVQMTEGDLGSSDASQQELQMVQSALSGISAAFDCQAGPEDFLGVQVPSVSEDNYLYIHAVDRSPSQSSCFEIFQSSATPPLSLRFKYTRPWPRLFHQRQVRLHGELYSNRCPELQRHSHRSPGDCNPPTITTTTSSSPLHPYTTFLPSSSSH</sequence>
<feature type="domain" description="C2H2-type" evidence="10">
    <location>
        <begin position="503"/>
        <end position="532"/>
    </location>
</feature>
<dbReference type="FunFam" id="3.30.160.60:FF:000036">
    <property type="entry name" value="GLI family zinc finger 3"/>
    <property type="match status" value="1"/>
</dbReference>
<proteinExistence type="inferred from homology"/>
<comment type="subcellular location">
    <subcellularLocation>
        <location evidence="1">Nucleus</location>
    </subcellularLocation>
</comment>
<feature type="region of interest" description="Disordered" evidence="9">
    <location>
        <begin position="704"/>
        <end position="732"/>
    </location>
</feature>
<dbReference type="PROSITE" id="PS50157">
    <property type="entry name" value="ZINC_FINGER_C2H2_2"/>
    <property type="match status" value="4"/>
</dbReference>
<comment type="caution">
    <text evidence="11">The sequence shown here is derived from an EMBL/GenBank/DDBJ whole genome shotgun (WGS) entry which is preliminary data.</text>
</comment>
<evidence type="ECO:0000256" key="5">
    <source>
        <dbReference type="ARBA" id="ARBA00022771"/>
    </source>
</evidence>
<protein>
    <submittedName>
        <fullName evidence="11">Zinc finger protein GLIS3 GLI-similar 3</fullName>
    </submittedName>
</protein>
<dbReference type="GO" id="GO:0000978">
    <property type="term" value="F:RNA polymerase II cis-regulatory region sequence-specific DNA binding"/>
    <property type="evidence" value="ECO:0007669"/>
    <property type="project" value="TreeGrafter"/>
</dbReference>
<organism evidence="11 12">
    <name type="scientific">Triplophysa tibetana</name>
    <dbReference type="NCBI Taxonomy" id="1572043"/>
    <lineage>
        <taxon>Eukaryota</taxon>
        <taxon>Metazoa</taxon>
        <taxon>Chordata</taxon>
        <taxon>Craniata</taxon>
        <taxon>Vertebrata</taxon>
        <taxon>Euteleostomi</taxon>
        <taxon>Actinopterygii</taxon>
        <taxon>Neopterygii</taxon>
        <taxon>Teleostei</taxon>
        <taxon>Ostariophysi</taxon>
        <taxon>Cypriniformes</taxon>
        <taxon>Nemacheilidae</taxon>
        <taxon>Triplophysa</taxon>
    </lineage>
</organism>
<dbReference type="GO" id="GO:0005634">
    <property type="term" value="C:nucleus"/>
    <property type="evidence" value="ECO:0007669"/>
    <property type="project" value="UniProtKB-SubCell"/>
</dbReference>
<keyword evidence="12" id="KW-1185">Reference proteome</keyword>
<dbReference type="AlphaFoldDB" id="A0A5A9N2Q4"/>
<feature type="compositionally biased region" description="Polar residues" evidence="9">
    <location>
        <begin position="212"/>
        <end position="239"/>
    </location>
</feature>
<keyword evidence="5 8" id="KW-0863">Zinc-finger</keyword>
<feature type="region of interest" description="Disordered" evidence="9">
    <location>
        <begin position="871"/>
        <end position="908"/>
    </location>
</feature>
<dbReference type="Pfam" id="PF00096">
    <property type="entry name" value="zf-C2H2"/>
    <property type="match status" value="2"/>
</dbReference>
<dbReference type="InterPro" id="IPR043359">
    <property type="entry name" value="GLI-like"/>
</dbReference>
<dbReference type="Proteomes" id="UP000324632">
    <property type="component" value="Chromosome 23"/>
</dbReference>
<reference evidence="11 12" key="1">
    <citation type="journal article" date="2019" name="Mol. Ecol. Resour.">
        <title>Chromosome-level genome assembly of Triplophysa tibetana, a fish adapted to the harsh high-altitude environment of the Tibetan Plateau.</title>
        <authorList>
            <person name="Yang X."/>
            <person name="Liu H."/>
            <person name="Ma Z."/>
            <person name="Zou Y."/>
            <person name="Zou M."/>
            <person name="Mao Y."/>
            <person name="Li X."/>
            <person name="Wang H."/>
            <person name="Chen T."/>
            <person name="Wang W."/>
            <person name="Yang R."/>
        </authorList>
    </citation>
    <scope>NUCLEOTIDE SEQUENCE [LARGE SCALE GENOMIC DNA]</scope>
    <source>
        <strain evidence="11">TTIB1903HZAU</strain>
        <tissue evidence="11">Muscle</tissue>
    </source>
</reference>
<feature type="domain" description="C2H2-type" evidence="10">
    <location>
        <begin position="563"/>
        <end position="592"/>
    </location>
</feature>
<feature type="compositionally biased region" description="Low complexity" evidence="9">
    <location>
        <begin position="883"/>
        <end position="900"/>
    </location>
</feature>
<dbReference type="GO" id="GO:0000981">
    <property type="term" value="F:DNA-binding transcription factor activity, RNA polymerase II-specific"/>
    <property type="evidence" value="ECO:0007669"/>
    <property type="project" value="TreeGrafter"/>
</dbReference>
<evidence type="ECO:0000256" key="6">
    <source>
        <dbReference type="ARBA" id="ARBA00022833"/>
    </source>
</evidence>
<evidence type="ECO:0000256" key="2">
    <source>
        <dbReference type="ARBA" id="ARBA00010831"/>
    </source>
</evidence>
<keyword evidence="6" id="KW-0862">Zinc</keyword>
<comment type="similarity">
    <text evidence="2">Belongs to the GLI C2H2-type zinc-finger protein family.</text>
</comment>
<dbReference type="InterPro" id="IPR013087">
    <property type="entry name" value="Znf_C2H2_type"/>
</dbReference>
<dbReference type="SMART" id="SM00355">
    <property type="entry name" value="ZnF_C2H2"/>
    <property type="match status" value="5"/>
</dbReference>
<dbReference type="Pfam" id="PF23561">
    <property type="entry name" value="zf-C2H2_15"/>
    <property type="match status" value="1"/>
</dbReference>
<keyword evidence="3" id="KW-0479">Metal-binding</keyword>
<feature type="domain" description="C2H2-type" evidence="10">
    <location>
        <begin position="533"/>
        <end position="562"/>
    </location>
</feature>
<evidence type="ECO:0000256" key="9">
    <source>
        <dbReference type="SAM" id="MobiDB-lite"/>
    </source>
</evidence>
<dbReference type="FunFam" id="3.30.160.60:FF:000048">
    <property type="entry name" value="GLI family zinc finger 3"/>
    <property type="match status" value="1"/>
</dbReference>
<dbReference type="PROSITE" id="PS00028">
    <property type="entry name" value="ZINC_FINGER_C2H2_1"/>
    <property type="match status" value="3"/>
</dbReference>
<dbReference type="InterPro" id="IPR036236">
    <property type="entry name" value="Znf_C2H2_sf"/>
</dbReference>
<dbReference type="GO" id="GO:0008270">
    <property type="term" value="F:zinc ion binding"/>
    <property type="evidence" value="ECO:0007669"/>
    <property type="project" value="UniProtKB-KW"/>
</dbReference>
<evidence type="ECO:0000256" key="4">
    <source>
        <dbReference type="ARBA" id="ARBA00022737"/>
    </source>
</evidence>
<evidence type="ECO:0000313" key="11">
    <source>
        <dbReference type="EMBL" id="KAA0704324.1"/>
    </source>
</evidence>
<name>A0A5A9N2Q4_9TELE</name>
<evidence type="ECO:0000256" key="7">
    <source>
        <dbReference type="ARBA" id="ARBA00023242"/>
    </source>
</evidence>
<feature type="region of interest" description="Disordered" evidence="9">
    <location>
        <begin position="212"/>
        <end position="261"/>
    </location>
</feature>
<evidence type="ECO:0000256" key="1">
    <source>
        <dbReference type="ARBA" id="ARBA00004123"/>
    </source>
</evidence>
<dbReference type="Gene3D" id="3.30.160.60">
    <property type="entry name" value="Classic Zinc Finger"/>
    <property type="match status" value="4"/>
</dbReference>
<dbReference type="EMBL" id="SOYY01000023">
    <property type="protein sequence ID" value="KAA0704324.1"/>
    <property type="molecule type" value="Genomic_DNA"/>
</dbReference>
<accession>A0A5A9N2Q4</accession>
<dbReference type="PANTHER" id="PTHR45718:SF1">
    <property type="entry name" value="ZINC FINGER PROTEIN GLIS3"/>
    <property type="match status" value="1"/>
</dbReference>
<evidence type="ECO:0000256" key="8">
    <source>
        <dbReference type="PROSITE-ProRule" id="PRU00042"/>
    </source>
</evidence>
<dbReference type="InterPro" id="IPR056436">
    <property type="entry name" value="Znf-C2H2_ZIC1-5/GLI1-3-like"/>
</dbReference>
<gene>
    <name evidence="11" type="ORF">E1301_Tti000033</name>
</gene>
<evidence type="ECO:0000256" key="3">
    <source>
        <dbReference type="ARBA" id="ARBA00022723"/>
    </source>
</evidence>
<dbReference type="PANTHER" id="PTHR45718">
    <property type="entry name" value="TRANSCRIPTIONAL ACTIVATOR CUBITUS INTERRUPTUS"/>
    <property type="match status" value="1"/>
</dbReference>
<evidence type="ECO:0000313" key="12">
    <source>
        <dbReference type="Proteomes" id="UP000324632"/>
    </source>
</evidence>
<dbReference type="SUPFAM" id="SSF57667">
    <property type="entry name" value="beta-beta-alpha zinc fingers"/>
    <property type="match status" value="3"/>
</dbReference>
<keyword evidence="7" id="KW-0539">Nucleus</keyword>
<dbReference type="FunFam" id="3.30.160.60:FF:000031">
    <property type="entry name" value="GLI family zinc finger 3"/>
    <property type="match status" value="1"/>
</dbReference>
<feature type="region of interest" description="Disordered" evidence="9">
    <location>
        <begin position="32"/>
        <end position="53"/>
    </location>
</feature>
<feature type="domain" description="C2H2-type" evidence="10">
    <location>
        <begin position="475"/>
        <end position="502"/>
    </location>
</feature>